<accession>A0A379DYL4</accession>
<dbReference type="AlphaFoldDB" id="A0A379DYL4"/>
<sequence>MKNPIKWLEKSNRFLNFAYIHYIIWNGTISRKNETSYA</sequence>
<evidence type="ECO:0000313" key="1">
    <source>
        <dbReference type="EMBL" id="SUB85567.1"/>
    </source>
</evidence>
<gene>
    <name evidence="1" type="ORF">NCTC11157_01296</name>
</gene>
<organism evidence="1 2">
    <name type="scientific">Prevotella disiens</name>
    <dbReference type="NCBI Taxonomy" id="28130"/>
    <lineage>
        <taxon>Bacteria</taxon>
        <taxon>Pseudomonadati</taxon>
        <taxon>Bacteroidota</taxon>
        <taxon>Bacteroidia</taxon>
        <taxon>Bacteroidales</taxon>
        <taxon>Prevotellaceae</taxon>
        <taxon>Prevotella</taxon>
    </lineage>
</organism>
<protein>
    <submittedName>
        <fullName evidence="1">Uncharacterized protein</fullName>
    </submittedName>
</protein>
<reference evidence="1 2" key="1">
    <citation type="submission" date="2018-06" db="EMBL/GenBank/DDBJ databases">
        <authorList>
            <consortium name="Pathogen Informatics"/>
            <person name="Doyle S."/>
        </authorList>
    </citation>
    <scope>NUCLEOTIDE SEQUENCE [LARGE SCALE GENOMIC DNA]</scope>
    <source>
        <strain evidence="1 2">NCTC11157</strain>
    </source>
</reference>
<dbReference type="EMBL" id="UGTL01000001">
    <property type="protein sequence ID" value="SUB85567.1"/>
    <property type="molecule type" value="Genomic_DNA"/>
</dbReference>
<name>A0A379DYL4_9BACT</name>
<proteinExistence type="predicted"/>
<evidence type="ECO:0000313" key="2">
    <source>
        <dbReference type="Proteomes" id="UP000254072"/>
    </source>
</evidence>
<dbReference type="Proteomes" id="UP000254072">
    <property type="component" value="Unassembled WGS sequence"/>
</dbReference>